<dbReference type="InterPro" id="IPR011322">
    <property type="entry name" value="N-reg_PII-like_a/b"/>
</dbReference>
<dbReference type="Gene3D" id="3.30.70.790">
    <property type="entry name" value="UreE, C-terminal domain"/>
    <property type="match status" value="1"/>
</dbReference>
<dbReference type="EMBL" id="CP013235">
    <property type="protein sequence ID" value="AMP08947.1"/>
    <property type="molecule type" value="Genomic_DNA"/>
</dbReference>
<sequence length="124" mass="13191">MANTGYSSNPGDFETIARSTVPSELAVMQALLESERIPAFIVDGGIHQLHFLIAVATGGARLQVASEYAAAARRILADLATGQLMLEEDDKTLHEPLEEKGAVPENKRRGRALGAALLFFLGGS</sequence>
<dbReference type="PATRIC" id="fig|279058.17.peg.1244"/>
<organism evidence="1 2">
    <name type="scientific">Collimonas arenae</name>
    <dbReference type="NCBI Taxonomy" id="279058"/>
    <lineage>
        <taxon>Bacteria</taxon>
        <taxon>Pseudomonadati</taxon>
        <taxon>Pseudomonadota</taxon>
        <taxon>Betaproteobacteria</taxon>
        <taxon>Burkholderiales</taxon>
        <taxon>Oxalobacteraceae</taxon>
        <taxon>Collimonas</taxon>
    </lineage>
</organism>
<accession>A0A127PMM1</accession>
<evidence type="ECO:0008006" key="3">
    <source>
        <dbReference type="Google" id="ProtNLM"/>
    </source>
</evidence>
<proteinExistence type="predicted"/>
<evidence type="ECO:0000313" key="2">
    <source>
        <dbReference type="Proteomes" id="UP000071778"/>
    </source>
</evidence>
<dbReference type="RefSeq" id="WP_061532612.1">
    <property type="nucleotide sequence ID" value="NZ_CP013233.1"/>
</dbReference>
<name>A0A127PMM1_9BURK</name>
<keyword evidence="2" id="KW-1185">Reference proteome</keyword>
<dbReference type="OrthoDB" id="8480302at2"/>
<reference evidence="1 2" key="1">
    <citation type="submission" date="2015-11" db="EMBL/GenBank/DDBJ databases">
        <title>Exploring the genomic traits of fungus-feeding bacterial genus Collimonas.</title>
        <authorList>
            <person name="Song C."/>
            <person name="Schmidt R."/>
            <person name="de Jager V."/>
            <person name="Krzyzanowska D."/>
            <person name="Jongedijk E."/>
            <person name="Cankar K."/>
            <person name="Beekwilder J."/>
            <person name="van Veen A."/>
            <person name="de Boer W."/>
            <person name="van Veen J.A."/>
            <person name="Garbeva P."/>
        </authorList>
    </citation>
    <scope>NUCLEOTIDE SEQUENCE [LARGE SCALE GENOMIC DNA]</scope>
    <source>
        <strain evidence="1 2">Ter282</strain>
    </source>
</reference>
<dbReference type="AlphaFoldDB" id="A0A127PMM1"/>
<dbReference type="Proteomes" id="UP000071778">
    <property type="component" value="Chromosome"/>
</dbReference>
<dbReference type="SUPFAM" id="SSF54913">
    <property type="entry name" value="GlnB-like"/>
    <property type="match status" value="1"/>
</dbReference>
<protein>
    <recommendedName>
        <fullName evidence="3">DUF2007 domain-containing protein</fullName>
    </recommendedName>
</protein>
<gene>
    <name evidence="1" type="ORF">CAter282_1155</name>
</gene>
<evidence type="ECO:0000313" key="1">
    <source>
        <dbReference type="EMBL" id="AMP08947.1"/>
    </source>
</evidence>